<comment type="caution">
    <text evidence="1">The sequence shown here is derived from an EMBL/GenBank/DDBJ whole genome shotgun (WGS) entry which is preliminary data.</text>
</comment>
<dbReference type="AlphaFoldDB" id="A0A7V4G8X1"/>
<evidence type="ECO:0000313" key="1">
    <source>
        <dbReference type="EMBL" id="HGS05544.1"/>
    </source>
</evidence>
<sequence>MIRVYVNGEPVFLLPGMKVRHALIAAGLMQQVEKGRRVVDRHGYEVGLDGAIFPEMHIFVR</sequence>
<organism evidence="1">
    <name type="scientific">Desulfobacca acetoxidans</name>
    <dbReference type="NCBI Taxonomy" id="60893"/>
    <lineage>
        <taxon>Bacteria</taxon>
        <taxon>Pseudomonadati</taxon>
        <taxon>Thermodesulfobacteriota</taxon>
        <taxon>Desulfobaccia</taxon>
        <taxon>Desulfobaccales</taxon>
        <taxon>Desulfobaccaceae</taxon>
        <taxon>Desulfobacca</taxon>
    </lineage>
</organism>
<proteinExistence type="predicted"/>
<dbReference type="EMBL" id="DSXI01000433">
    <property type="protein sequence ID" value="HGS05544.1"/>
    <property type="molecule type" value="Genomic_DNA"/>
</dbReference>
<name>A0A7V4G8X1_9BACT</name>
<accession>A0A7V4G8X1</accession>
<reference evidence="1" key="1">
    <citation type="journal article" date="2020" name="mSystems">
        <title>Genome- and Community-Level Interaction Insights into Carbon Utilization and Element Cycling Functions of Hydrothermarchaeota in Hydrothermal Sediment.</title>
        <authorList>
            <person name="Zhou Z."/>
            <person name="Liu Y."/>
            <person name="Xu W."/>
            <person name="Pan J."/>
            <person name="Luo Z.H."/>
            <person name="Li M."/>
        </authorList>
    </citation>
    <scope>NUCLEOTIDE SEQUENCE [LARGE SCALE GENOMIC DNA]</scope>
    <source>
        <strain evidence="1">SpSt-548</strain>
    </source>
</reference>
<gene>
    <name evidence="1" type="ORF">ENT08_07380</name>
</gene>
<protein>
    <submittedName>
        <fullName evidence="1">Uncharacterized protein</fullName>
    </submittedName>
</protein>